<name>A0ABN3H474_9ACTN</name>
<dbReference type="Proteomes" id="UP001500253">
    <property type="component" value="Unassembled WGS sequence"/>
</dbReference>
<organism evidence="1 2">
    <name type="scientific">Streptomyces cuspidosporus</name>
    <dbReference type="NCBI Taxonomy" id="66882"/>
    <lineage>
        <taxon>Bacteria</taxon>
        <taxon>Bacillati</taxon>
        <taxon>Actinomycetota</taxon>
        <taxon>Actinomycetes</taxon>
        <taxon>Kitasatosporales</taxon>
        <taxon>Streptomycetaceae</taxon>
        <taxon>Streptomyces</taxon>
    </lineage>
</organism>
<evidence type="ECO:0000313" key="2">
    <source>
        <dbReference type="Proteomes" id="UP001500253"/>
    </source>
</evidence>
<dbReference type="RefSeq" id="WP_346178584.1">
    <property type="nucleotide sequence ID" value="NZ_BAAASD010000049.1"/>
</dbReference>
<proteinExistence type="predicted"/>
<protein>
    <recommendedName>
        <fullName evidence="3">Peptidoglycan-binding protein</fullName>
    </recommendedName>
</protein>
<reference evidence="1 2" key="1">
    <citation type="journal article" date="2019" name="Int. J. Syst. Evol. Microbiol.">
        <title>The Global Catalogue of Microorganisms (GCM) 10K type strain sequencing project: providing services to taxonomists for standard genome sequencing and annotation.</title>
        <authorList>
            <consortium name="The Broad Institute Genomics Platform"/>
            <consortium name="The Broad Institute Genome Sequencing Center for Infectious Disease"/>
            <person name="Wu L."/>
            <person name="Ma J."/>
        </authorList>
    </citation>
    <scope>NUCLEOTIDE SEQUENCE [LARGE SCALE GENOMIC DNA]</scope>
    <source>
        <strain evidence="1 2">JCM 4316</strain>
    </source>
</reference>
<keyword evidence="2" id="KW-1185">Reference proteome</keyword>
<evidence type="ECO:0000313" key="1">
    <source>
        <dbReference type="EMBL" id="GAA2368655.1"/>
    </source>
</evidence>
<gene>
    <name evidence="1" type="ORF">GCM10010246_72810</name>
</gene>
<dbReference type="EMBL" id="BAAASD010000049">
    <property type="protein sequence ID" value="GAA2368655.1"/>
    <property type="molecule type" value="Genomic_DNA"/>
</dbReference>
<comment type="caution">
    <text evidence="1">The sequence shown here is derived from an EMBL/GenBank/DDBJ whole genome shotgun (WGS) entry which is preliminary data.</text>
</comment>
<evidence type="ECO:0008006" key="3">
    <source>
        <dbReference type="Google" id="ProtNLM"/>
    </source>
</evidence>
<sequence>MTTRGLREKSTDNQDGLNKLHKRVQAIEVETHSFGDPMRVRNALADAITEAREFSAPHGNPDHIDGVAGRYREAAAIVDRAQGDLGKVAKDGLPSVWVGTAGAKASEVIKAASYSADQMAQKFQEAVPALRALSEGIREAQSKHDFGVSALDVAASILNNGDFFMPADELRRAKTAILDGVSSMGEAAGHAKAAGIEAQKTLTKLASEARARKVTASGLTDADRLVLADAAAPGGPADLNEILTANELKRSSEFMDKMSAHDKAEFDRLLSAAKSPQERAYLMKALAAGHGLKEIDHFAQQIHGRSPQWLSDRLTPVVIQSTEPGTNYVNYQGAKWDQGPDGTCVASSTVNARAMVDPLYAFRLTTGGHPDDPKYDSPLAFADRLKQEQNRVHAEGGGDPLPDGGMNPYGQQHINDVEVGGHTGGDYAERKLGNAAERQASLVDIERNLDNGVPVPVDVEGGTGRHAMMIVGHEGDRLQVYNPWGTTTWISEDDFVNNRMGYTNNGYYPTAYSVYLPK</sequence>
<accession>A0ABN3H474</accession>